<evidence type="ECO:0000256" key="6">
    <source>
        <dbReference type="ARBA" id="ARBA00023125"/>
    </source>
</evidence>
<dbReference type="PANTHER" id="PTHR46577">
    <property type="entry name" value="HTH-TYPE TRANSCRIPTIONAL REGULATORY PROTEIN GABR"/>
    <property type="match status" value="1"/>
</dbReference>
<feature type="domain" description="HTH gntR-type" evidence="8">
    <location>
        <begin position="14"/>
        <end position="82"/>
    </location>
</feature>
<dbReference type="Proteomes" id="UP000182836">
    <property type="component" value="Unassembled WGS sequence"/>
</dbReference>
<dbReference type="CDD" id="cd00609">
    <property type="entry name" value="AAT_like"/>
    <property type="match status" value="1"/>
</dbReference>
<dbReference type="GO" id="GO:0003700">
    <property type="term" value="F:DNA-binding transcription factor activity"/>
    <property type="evidence" value="ECO:0007669"/>
    <property type="project" value="InterPro"/>
</dbReference>
<dbReference type="SUPFAM" id="SSF53383">
    <property type="entry name" value="PLP-dependent transferases"/>
    <property type="match status" value="1"/>
</dbReference>
<comment type="similarity">
    <text evidence="2">In the C-terminal section; belongs to the class-I pyridoxal-phosphate-dependent aminotransferase family.</text>
</comment>
<evidence type="ECO:0000256" key="5">
    <source>
        <dbReference type="ARBA" id="ARBA00023015"/>
    </source>
</evidence>
<dbReference type="Pfam" id="PF00155">
    <property type="entry name" value="Aminotran_1_2"/>
    <property type="match status" value="1"/>
</dbReference>
<dbReference type="InterPro" id="IPR015424">
    <property type="entry name" value="PyrdxlP-dep_Trfase"/>
</dbReference>
<accession>A0A0D1Y1F4</accession>
<evidence type="ECO:0000313" key="12">
    <source>
        <dbReference type="Proteomes" id="UP000182836"/>
    </source>
</evidence>
<reference evidence="9 11" key="1">
    <citation type="submission" date="2015-07" db="EMBL/GenBank/DDBJ databases">
        <title>Fjat-14205 dsm 2895.</title>
        <authorList>
            <person name="Liu B."/>
            <person name="Wang J."/>
            <person name="Zhu Y."/>
            <person name="Liu G."/>
            <person name="Chen Q."/>
            <person name="Chen Z."/>
            <person name="Lan J."/>
            <person name="Che J."/>
            <person name="Ge C."/>
            <person name="Shi H."/>
            <person name="Pan Z."/>
            <person name="Liu X."/>
        </authorList>
    </citation>
    <scope>NUCLEOTIDE SEQUENCE [LARGE SCALE GENOMIC DNA]</scope>
    <source>
        <strain evidence="9 11">DSM 2895</strain>
    </source>
</reference>
<dbReference type="InterPro" id="IPR051446">
    <property type="entry name" value="HTH_trans_reg/aminotransferase"/>
</dbReference>
<reference evidence="10 12" key="2">
    <citation type="submission" date="2016-10" db="EMBL/GenBank/DDBJ databases">
        <authorList>
            <person name="de Groot N.N."/>
        </authorList>
    </citation>
    <scope>NUCLEOTIDE SEQUENCE [LARGE SCALE GENOMIC DNA]</scope>
    <source>
        <strain evidence="10 12">DSM 2895</strain>
    </source>
</reference>
<dbReference type="Gene3D" id="3.40.640.10">
    <property type="entry name" value="Type I PLP-dependent aspartate aminotransferase-like (Major domain)"/>
    <property type="match status" value="1"/>
</dbReference>
<dbReference type="SUPFAM" id="SSF46785">
    <property type="entry name" value="Winged helix' DNA-binding domain"/>
    <property type="match status" value="1"/>
</dbReference>
<dbReference type="PROSITE" id="PS50949">
    <property type="entry name" value="HTH_GNTR"/>
    <property type="match status" value="1"/>
</dbReference>
<dbReference type="GeneID" id="42305305"/>
<dbReference type="STRING" id="47500.AF333_08845"/>
<evidence type="ECO:0000256" key="3">
    <source>
        <dbReference type="ARBA" id="ARBA00022576"/>
    </source>
</evidence>
<keyword evidence="5" id="KW-0805">Transcription regulation</keyword>
<gene>
    <name evidence="9" type="ORF">AF333_08845</name>
    <name evidence="10" type="ORF">SAMN04487909_111158</name>
</gene>
<dbReference type="PANTHER" id="PTHR46577:SF1">
    <property type="entry name" value="HTH-TYPE TRANSCRIPTIONAL REGULATORY PROTEIN GABR"/>
    <property type="match status" value="1"/>
</dbReference>
<dbReference type="InterPro" id="IPR036390">
    <property type="entry name" value="WH_DNA-bd_sf"/>
</dbReference>
<evidence type="ECO:0000256" key="4">
    <source>
        <dbReference type="ARBA" id="ARBA00022898"/>
    </source>
</evidence>
<keyword evidence="11" id="KW-1185">Reference proteome</keyword>
<dbReference type="SMART" id="SM00345">
    <property type="entry name" value="HTH_GNTR"/>
    <property type="match status" value="1"/>
</dbReference>
<dbReference type="InterPro" id="IPR004839">
    <property type="entry name" value="Aminotransferase_I/II_large"/>
</dbReference>
<evidence type="ECO:0000313" key="11">
    <source>
        <dbReference type="Proteomes" id="UP000037269"/>
    </source>
</evidence>
<dbReference type="AlphaFoldDB" id="A0A0D1Y1F4"/>
<keyword evidence="7" id="KW-0804">Transcription</keyword>
<dbReference type="Gene3D" id="1.10.10.10">
    <property type="entry name" value="Winged helix-like DNA-binding domain superfamily/Winged helix DNA-binding domain"/>
    <property type="match status" value="1"/>
</dbReference>
<evidence type="ECO:0000259" key="8">
    <source>
        <dbReference type="PROSITE" id="PS50949"/>
    </source>
</evidence>
<keyword evidence="10" id="KW-0808">Transferase</keyword>
<dbReference type="EMBL" id="FNED01000011">
    <property type="protein sequence ID" value="SDJ08742.1"/>
    <property type="molecule type" value="Genomic_DNA"/>
</dbReference>
<comment type="cofactor">
    <cofactor evidence="1">
        <name>pyridoxal 5'-phosphate</name>
        <dbReference type="ChEBI" id="CHEBI:597326"/>
    </cofactor>
</comment>
<dbReference type="GO" id="GO:0008483">
    <property type="term" value="F:transaminase activity"/>
    <property type="evidence" value="ECO:0007669"/>
    <property type="project" value="UniProtKB-KW"/>
</dbReference>
<keyword evidence="3 10" id="KW-0032">Aminotransferase</keyword>
<keyword evidence="4" id="KW-0663">Pyridoxal phosphate</keyword>
<dbReference type="InterPro" id="IPR015421">
    <property type="entry name" value="PyrdxlP-dep_Trfase_major"/>
</dbReference>
<dbReference type="InterPro" id="IPR036388">
    <property type="entry name" value="WH-like_DNA-bd_sf"/>
</dbReference>
<dbReference type="Pfam" id="PF00392">
    <property type="entry name" value="GntR"/>
    <property type="match status" value="1"/>
</dbReference>
<evidence type="ECO:0000313" key="10">
    <source>
        <dbReference type="EMBL" id="SDJ08742.1"/>
    </source>
</evidence>
<name>A0A0D1Y1F4_ANEMI</name>
<evidence type="ECO:0000256" key="1">
    <source>
        <dbReference type="ARBA" id="ARBA00001933"/>
    </source>
</evidence>
<proteinExistence type="inferred from homology"/>
<organism evidence="9 11">
    <name type="scientific">Aneurinibacillus migulanus</name>
    <name type="common">Bacillus migulanus</name>
    <dbReference type="NCBI Taxonomy" id="47500"/>
    <lineage>
        <taxon>Bacteria</taxon>
        <taxon>Bacillati</taxon>
        <taxon>Bacillota</taxon>
        <taxon>Bacilli</taxon>
        <taxon>Bacillales</taxon>
        <taxon>Paenibacillaceae</taxon>
        <taxon>Aneurinibacillus group</taxon>
        <taxon>Aneurinibacillus</taxon>
    </lineage>
</organism>
<keyword evidence="6" id="KW-0238">DNA-binding</keyword>
<evidence type="ECO:0000313" key="9">
    <source>
        <dbReference type="EMBL" id="KON95564.1"/>
    </source>
</evidence>
<dbReference type="RefSeq" id="WP_043066621.1">
    <property type="nucleotide sequence ID" value="NZ_FNED01000011.1"/>
</dbReference>
<dbReference type="CDD" id="cd07377">
    <property type="entry name" value="WHTH_GntR"/>
    <property type="match status" value="1"/>
</dbReference>
<dbReference type="PRINTS" id="PR00035">
    <property type="entry name" value="HTHGNTR"/>
</dbReference>
<dbReference type="Proteomes" id="UP000037269">
    <property type="component" value="Unassembled WGS sequence"/>
</dbReference>
<dbReference type="OrthoDB" id="9808770at2"/>
<evidence type="ECO:0000256" key="7">
    <source>
        <dbReference type="ARBA" id="ARBA00023163"/>
    </source>
</evidence>
<dbReference type="PATRIC" id="fig|47500.12.peg.5194"/>
<dbReference type="GO" id="GO:0030170">
    <property type="term" value="F:pyridoxal phosphate binding"/>
    <property type="evidence" value="ECO:0007669"/>
    <property type="project" value="InterPro"/>
</dbReference>
<dbReference type="GO" id="GO:0003677">
    <property type="term" value="F:DNA binding"/>
    <property type="evidence" value="ECO:0007669"/>
    <property type="project" value="UniProtKB-KW"/>
</dbReference>
<dbReference type="InterPro" id="IPR000524">
    <property type="entry name" value="Tscrpt_reg_HTH_GntR"/>
</dbReference>
<protein>
    <submittedName>
        <fullName evidence="9 10">GntR family transcriptional regulator</fullName>
    </submittedName>
</protein>
<dbReference type="EMBL" id="LGUG01000004">
    <property type="protein sequence ID" value="KON95564.1"/>
    <property type="molecule type" value="Genomic_DNA"/>
</dbReference>
<sequence length="472" mass="54589">MFEITPYIDEKVNEAKYVQIYRYIKTEIMKGNIPSGTRLPSIRKLAAYLHVGRNTIELAYQQLLAEGYVENRSRVGVFVTEFEKDVSMSGSPLFSIRQESINVTQRHTEYLYDFRHGNIDQKSFPLSLWRTLSNEIFRTKQTEVLQYGEQQGELELRREIAHYLYQSRGVSCSAEQIIIGAGIQQLLILLSQLIGIDGQAIAMENPGYDGARAIFNNHRFQVQPIPLEQDGIHLQKLKQSKARIVYVTPSHQFPCGMVMSISKRMQILQWAEEHDGMIIEDDYDGEFKYYTKPIPALQGLDSNGRVVYLGTFSKSLLPSIRLSYMVLPPRLLERYQSDFAIYEQPVSKIHQMTLELFMRNGYWERHLRKVRKIYQKKHAILLSTIENIMGDRVRIIGKNSGLHILVEIQRSITEEQLIEAAKHIGVKVYPTSKYWIHPDKSRKSIILLGFGGLTEEEIVKGITLLNQAWFLQ</sequence>
<evidence type="ECO:0000256" key="2">
    <source>
        <dbReference type="ARBA" id="ARBA00005384"/>
    </source>
</evidence>